<accession>A0A0J9VU55</accession>
<keyword evidence="1" id="KW-1133">Transmembrane helix</keyword>
<reference evidence="2 3" key="1">
    <citation type="submission" date="2011-08" db="EMBL/GenBank/DDBJ databases">
        <title>The Genome Sequence of Plasmodium vivax Mauritania I.</title>
        <authorList>
            <consortium name="The Broad Institute Genome Sequencing Platform"/>
            <consortium name="The Broad Institute Genome Sequencing Center for Infectious Disease"/>
            <person name="Neafsey D."/>
            <person name="Carlton J."/>
            <person name="Barnwell J."/>
            <person name="Collins W."/>
            <person name="Escalante A."/>
            <person name="Mullikin J."/>
            <person name="Saul A."/>
            <person name="Guigo R."/>
            <person name="Camara F."/>
            <person name="Young S.K."/>
            <person name="Zeng Q."/>
            <person name="Gargeya S."/>
            <person name="Fitzgerald M."/>
            <person name="Haas B."/>
            <person name="Abouelleil A."/>
            <person name="Alvarado L."/>
            <person name="Arachchi H.M."/>
            <person name="Berlin A."/>
            <person name="Brown A."/>
            <person name="Chapman S.B."/>
            <person name="Chen Z."/>
            <person name="Dunbar C."/>
            <person name="Freedman E."/>
            <person name="Gearin G."/>
            <person name="Gellesch M."/>
            <person name="Goldberg J."/>
            <person name="Griggs A."/>
            <person name="Gujja S."/>
            <person name="Heiman D."/>
            <person name="Howarth C."/>
            <person name="Larson L."/>
            <person name="Lui A."/>
            <person name="MacDonald P.J.P."/>
            <person name="Montmayeur A."/>
            <person name="Murphy C."/>
            <person name="Neiman D."/>
            <person name="Pearson M."/>
            <person name="Priest M."/>
            <person name="Roberts A."/>
            <person name="Saif S."/>
            <person name="Shea T."/>
            <person name="Shenoy N."/>
            <person name="Sisk P."/>
            <person name="Stolte C."/>
            <person name="Sykes S."/>
            <person name="Wortman J."/>
            <person name="Nusbaum C."/>
            <person name="Birren B."/>
        </authorList>
    </citation>
    <scope>NUCLEOTIDE SEQUENCE [LARGE SCALE GENOMIC DNA]</scope>
    <source>
        <strain evidence="2 3">Mauritania I</strain>
    </source>
</reference>
<gene>
    <name evidence="2" type="ORF">PVMG_00002</name>
</gene>
<evidence type="ECO:0008006" key="4">
    <source>
        <dbReference type="Google" id="ProtNLM"/>
    </source>
</evidence>
<sequence>MREIIFLDKLRLYNLVHQDYNYESLFTKRQGANESEYGTHCSNIKSGYKPENTFDTHCKKSMTYLDKLDELDELDNGHSRDNKVIQGCIYLFFWLYEIELHKSIFNKNIVDIYKKLLNEYDQYNYRSNIKNICSEYIKDELSGNLKNLYYLYYKFYKLKTDNECKSRKCICAGNCVTLYMEYINSCDKDINGISCAKLEKFRSQYSQYMKDDVNCGKEYTDLPSAIMFDRKAFLISILVILVISFTLFGLYKVNINLNLI</sequence>
<dbReference type="AlphaFoldDB" id="A0A0J9VU55"/>
<evidence type="ECO:0000313" key="3">
    <source>
        <dbReference type="Proteomes" id="UP000053776"/>
    </source>
</evidence>
<evidence type="ECO:0000313" key="2">
    <source>
        <dbReference type="EMBL" id="KMZ91128.1"/>
    </source>
</evidence>
<keyword evidence="1" id="KW-0812">Transmembrane</keyword>
<protein>
    <recommendedName>
        <fullName evidence="4">Variable surface protein</fullName>
    </recommendedName>
</protein>
<evidence type="ECO:0000256" key="1">
    <source>
        <dbReference type="SAM" id="Phobius"/>
    </source>
</evidence>
<keyword evidence="1" id="KW-0472">Membrane</keyword>
<dbReference type="EMBL" id="KQ235088">
    <property type="protein sequence ID" value="KMZ91128.1"/>
    <property type="molecule type" value="Genomic_DNA"/>
</dbReference>
<dbReference type="Proteomes" id="UP000053776">
    <property type="component" value="Unassembled WGS sequence"/>
</dbReference>
<feature type="transmembrane region" description="Helical" evidence="1">
    <location>
        <begin position="232"/>
        <end position="251"/>
    </location>
</feature>
<organism evidence="2 3">
    <name type="scientific">Plasmodium vivax Mauritania I</name>
    <dbReference type="NCBI Taxonomy" id="1035515"/>
    <lineage>
        <taxon>Eukaryota</taxon>
        <taxon>Sar</taxon>
        <taxon>Alveolata</taxon>
        <taxon>Apicomplexa</taxon>
        <taxon>Aconoidasida</taxon>
        <taxon>Haemosporida</taxon>
        <taxon>Plasmodiidae</taxon>
        <taxon>Plasmodium</taxon>
        <taxon>Plasmodium (Plasmodium)</taxon>
    </lineage>
</organism>
<name>A0A0J9VU55_PLAVI</name>
<proteinExistence type="predicted"/>